<reference evidence="7" key="1">
    <citation type="submission" date="2015-04" db="EMBL/GenBank/DDBJ databases">
        <authorList>
            <person name="Syromyatnikov M.Y."/>
            <person name="Popov V.N."/>
        </authorList>
    </citation>
    <scope>NUCLEOTIDE SEQUENCE</scope>
    <source>
        <strain evidence="7">MO-1</strain>
    </source>
</reference>
<dbReference type="GO" id="GO:0004803">
    <property type="term" value="F:transposase activity"/>
    <property type="evidence" value="ECO:0007669"/>
    <property type="project" value="UniProtKB-UniRule"/>
</dbReference>
<evidence type="ECO:0000256" key="1">
    <source>
        <dbReference type="ARBA" id="ARBA00002190"/>
    </source>
</evidence>
<proteinExistence type="inferred from homology"/>
<organism evidence="7">
    <name type="scientific">Magnetococcus massalia (strain MO-1)</name>
    <dbReference type="NCBI Taxonomy" id="451514"/>
    <lineage>
        <taxon>Bacteria</taxon>
        <taxon>Pseudomonadati</taxon>
        <taxon>Pseudomonadota</taxon>
        <taxon>Magnetococcia</taxon>
        <taxon>Magnetococcales</taxon>
        <taxon>Magnetococcaceae</taxon>
        <taxon>Magnetococcus</taxon>
    </lineage>
</organism>
<dbReference type="AlphaFoldDB" id="A0A1S7LKS2"/>
<dbReference type="InterPro" id="IPR001207">
    <property type="entry name" value="Transposase_mutator"/>
</dbReference>
<evidence type="ECO:0000256" key="3">
    <source>
        <dbReference type="ARBA" id="ARBA00022578"/>
    </source>
</evidence>
<gene>
    <name evidence="7" type="ORF">MAGMO_2846</name>
</gene>
<dbReference type="Pfam" id="PF00872">
    <property type="entry name" value="Transposase_mut"/>
    <property type="match status" value="1"/>
</dbReference>
<keyword evidence="5 6" id="KW-0233">DNA recombination</keyword>
<comment type="similarity">
    <text evidence="2 6">Belongs to the transposase mutator family.</text>
</comment>
<dbReference type="EMBL" id="LO017727">
    <property type="protein sequence ID" value="CRH06993.1"/>
    <property type="molecule type" value="Genomic_DNA"/>
</dbReference>
<sequence>MNNDKIVGLKKPEEFEDELTALLRGGARQLLAEAIEAEVEDFLEAFQDYKDSRGHRHVVRNGYLPEREVQTGIGSISVKVPKTRDRSGSGLKFQSQLLPPYLRRSKSMEDVIPWLYLKGISTGDFQEALAALVGPDAKGLSAGTVSRLKSKWQQEHKQWAGRSLESKRYVYFWADGIYFNIRADEARQCILVIIGVTEQGRKEFVAIEDGYRESEQSWRELLLSLKNRGLSVAPKLAVGDGALGFWKALSKVYGQTRHQRCWVHKTANILNNLPKTQQLKAKSNLHEIWMAATREDAHKAFDHFISTYQSKYPKASECLEKDRDALLAFYDFPAEHWQHIRTTNPIESTFATVRLRSVKTRGCVSRVSILSLVYKLGTSAQKRWQRLRGFKLLADVIQGVKFTNGEKDKSGRVAA</sequence>
<protein>
    <recommendedName>
        <fullName evidence="6">Mutator family transposase</fullName>
    </recommendedName>
</protein>
<evidence type="ECO:0000256" key="6">
    <source>
        <dbReference type="RuleBase" id="RU365089"/>
    </source>
</evidence>
<evidence type="ECO:0000313" key="7">
    <source>
        <dbReference type="EMBL" id="CRH06993.1"/>
    </source>
</evidence>
<dbReference type="GO" id="GO:0003677">
    <property type="term" value="F:DNA binding"/>
    <property type="evidence" value="ECO:0007669"/>
    <property type="project" value="UniProtKB-UniRule"/>
</dbReference>
<comment type="function">
    <text evidence="1 6">Required for the transposition of the insertion element.</text>
</comment>
<evidence type="ECO:0000256" key="4">
    <source>
        <dbReference type="ARBA" id="ARBA00023125"/>
    </source>
</evidence>
<dbReference type="GO" id="GO:0006313">
    <property type="term" value="P:DNA transposition"/>
    <property type="evidence" value="ECO:0007669"/>
    <property type="project" value="UniProtKB-UniRule"/>
</dbReference>
<evidence type="ECO:0000256" key="5">
    <source>
        <dbReference type="ARBA" id="ARBA00023172"/>
    </source>
</evidence>
<keyword evidence="4 6" id="KW-0238">DNA-binding</keyword>
<dbReference type="PANTHER" id="PTHR33217">
    <property type="entry name" value="TRANSPOSASE FOR INSERTION SEQUENCE ELEMENT IS1081"/>
    <property type="match status" value="1"/>
</dbReference>
<keyword evidence="6" id="KW-0814">Transposable element</keyword>
<dbReference type="NCBIfam" id="NF033543">
    <property type="entry name" value="transpos_IS256"/>
    <property type="match status" value="1"/>
</dbReference>
<dbReference type="PANTHER" id="PTHR33217:SF9">
    <property type="entry name" value="MUTATOR FAMILY TRANSPOSASE"/>
    <property type="match status" value="1"/>
</dbReference>
<name>A0A1S7LKS2_MAGMO</name>
<keyword evidence="3 6" id="KW-0815">Transposition</keyword>
<accession>A0A1S7LKS2</accession>
<evidence type="ECO:0000256" key="2">
    <source>
        <dbReference type="ARBA" id="ARBA00010961"/>
    </source>
</evidence>